<protein>
    <submittedName>
        <fullName evidence="1">Uncharacterized protein</fullName>
    </submittedName>
</protein>
<proteinExistence type="predicted"/>
<accession>A0A2A7HUP5</accession>
<dbReference type="RefSeq" id="WP_097905011.1">
    <property type="nucleotide sequence ID" value="NZ_NVLK01000039.1"/>
</dbReference>
<evidence type="ECO:0000313" key="1">
    <source>
        <dbReference type="EMBL" id="PEC20584.1"/>
    </source>
</evidence>
<organism evidence="1 2">
    <name type="scientific">Bacillus cereus</name>
    <dbReference type="NCBI Taxonomy" id="1396"/>
    <lineage>
        <taxon>Bacteria</taxon>
        <taxon>Bacillati</taxon>
        <taxon>Bacillota</taxon>
        <taxon>Bacilli</taxon>
        <taxon>Bacillales</taxon>
        <taxon>Bacillaceae</taxon>
        <taxon>Bacillus</taxon>
        <taxon>Bacillus cereus group</taxon>
    </lineage>
</organism>
<name>A0A2A7HUP5_BACCE</name>
<evidence type="ECO:0000313" key="2">
    <source>
        <dbReference type="Proteomes" id="UP000220006"/>
    </source>
</evidence>
<sequence length="391" mass="45556">MIGLYGHRNIDDNKLRDWVLAWDEQKYVDYVFSVIKGSYEGSYEDLDTVLRQDIQLVKSLASRGWDGEKGYFLDTLTKYMSQFVKNCYFRASSSIASLANFHEILIEPSDYYTNKCLIKGFDSVEKGNIYISCGGEVIGNIGTMSTLFWRSFYDEYIFEDDFGGISHTRNKDQDFTLQIWKSDNLEDINELEELVEKILYDCSVKLGLNFKRAKFDSFQKNVGLTNQYSLEVSEDNNYERTPLQYFNFANYTSIGRHKYLAYYQVIEFYFIRARKQIKLASIKELDLVNYILNTALNEGEIRGWFYSNDENRYYTTSNDKYSSMVTINLGEDLIEQLAKRVYFIRCSLVHSKEAPKDANFIPNLNDAVLDKEVSLIKFLASKVLENGILNN</sequence>
<gene>
    <name evidence="1" type="ORF">COM96_18535</name>
</gene>
<reference evidence="1 2" key="1">
    <citation type="submission" date="2017-09" db="EMBL/GenBank/DDBJ databases">
        <title>Large-scale bioinformatics analysis of Bacillus genomes uncovers conserved roles of natural products in bacterial physiology.</title>
        <authorList>
            <consortium name="Agbiome Team Llc"/>
            <person name="Bleich R.M."/>
            <person name="Grubbs K.J."/>
            <person name="Santa Maria K.C."/>
            <person name="Allen S.E."/>
            <person name="Farag S."/>
            <person name="Shank E.A."/>
            <person name="Bowers A."/>
        </authorList>
    </citation>
    <scope>NUCLEOTIDE SEQUENCE [LARGE SCALE GENOMIC DNA]</scope>
    <source>
        <strain evidence="1 2">AFS096845</strain>
    </source>
</reference>
<dbReference type="EMBL" id="NVLK01000039">
    <property type="protein sequence ID" value="PEC20584.1"/>
    <property type="molecule type" value="Genomic_DNA"/>
</dbReference>
<comment type="caution">
    <text evidence="1">The sequence shown here is derived from an EMBL/GenBank/DDBJ whole genome shotgun (WGS) entry which is preliminary data.</text>
</comment>
<dbReference type="AlphaFoldDB" id="A0A2A7HUP5"/>
<dbReference type="Proteomes" id="UP000220006">
    <property type="component" value="Unassembled WGS sequence"/>
</dbReference>